<dbReference type="Proteomes" id="UP000305729">
    <property type="component" value="Chromosome 2"/>
</dbReference>
<accession>A0A5S3USH5</accession>
<evidence type="ECO:0000313" key="2">
    <source>
        <dbReference type="Proteomes" id="UP000305729"/>
    </source>
</evidence>
<organism evidence="1 2">
    <name type="scientific">Pseudoalteromonas rubra</name>
    <dbReference type="NCBI Taxonomy" id="43658"/>
    <lineage>
        <taxon>Bacteria</taxon>
        <taxon>Pseudomonadati</taxon>
        <taxon>Pseudomonadota</taxon>
        <taxon>Gammaproteobacteria</taxon>
        <taxon>Alteromonadales</taxon>
        <taxon>Pseudoalteromonadaceae</taxon>
        <taxon>Pseudoalteromonas</taxon>
    </lineage>
</organism>
<dbReference type="RefSeq" id="WP_138539089.1">
    <property type="nucleotide sequence ID" value="NZ_CP045430.1"/>
</dbReference>
<reference evidence="1 2" key="1">
    <citation type="submission" date="2019-10" db="EMBL/GenBank/DDBJ databases">
        <title>Pseudoalteromonas rubra S4059.</title>
        <authorList>
            <person name="Paulsen S."/>
            <person name="Wang X."/>
        </authorList>
    </citation>
    <scope>NUCLEOTIDE SEQUENCE [LARGE SCALE GENOMIC DNA]</scope>
    <source>
        <strain evidence="1 2">S4059</strain>
    </source>
</reference>
<dbReference type="EMBL" id="CP045430">
    <property type="protein sequence ID" value="QPB85488.1"/>
    <property type="molecule type" value="Genomic_DNA"/>
</dbReference>
<evidence type="ECO:0000313" key="1">
    <source>
        <dbReference type="EMBL" id="QPB85488.1"/>
    </source>
</evidence>
<name>A0A5S3USH5_9GAMM</name>
<sequence length="199" mass="22712">MKLSNLILLSIISVAFFYIQLWDPLLVTPMYVALLGLSLVFGVFTRDINMTHISSFILVLTGSSYIAFSEGFINYITPSENKLLQGTIIYGVQLIVSLSIALLLIFRVQVSRMISKSKQIELTHFDGVFHWIYLYLVLVNLLALLENIAWSYFEMKSWTIIYDNFEGLVYIAYALCSGTLLTMMILSTRQNHTQKPKTS</sequence>
<gene>
    <name evidence="1" type="ORF">CWC22_020980</name>
</gene>
<evidence type="ECO:0008006" key="3">
    <source>
        <dbReference type="Google" id="ProtNLM"/>
    </source>
</evidence>
<protein>
    <recommendedName>
        <fullName evidence="3">Intracellular septation protein A</fullName>
    </recommendedName>
</protein>
<dbReference type="AlphaFoldDB" id="A0A5S3USH5"/>
<proteinExistence type="predicted"/>